<dbReference type="Proteomes" id="UP000077255">
    <property type="component" value="Chromosome"/>
</dbReference>
<keyword evidence="3" id="KW-0812">Transmembrane</keyword>
<evidence type="ECO:0000256" key="1">
    <source>
        <dbReference type="SAM" id="Coils"/>
    </source>
</evidence>
<dbReference type="Pfam" id="PF04375">
    <property type="entry name" value="HemX"/>
    <property type="match status" value="1"/>
</dbReference>
<dbReference type="PATRIC" id="fig|445710.3.peg.3362"/>
<accession>A0A161JXN2</accession>
<keyword evidence="5" id="KW-1185">Reference proteome</keyword>
<dbReference type="STRING" id="445710.ATSB10_33610"/>
<protein>
    <recommendedName>
        <fullName evidence="6">Uroporphyrin-3 C-methyltransferase</fullName>
    </recommendedName>
</protein>
<feature type="region of interest" description="Disordered" evidence="2">
    <location>
        <begin position="1"/>
        <end position="30"/>
    </location>
</feature>
<evidence type="ECO:0000313" key="5">
    <source>
        <dbReference type="Proteomes" id="UP000077255"/>
    </source>
</evidence>
<dbReference type="EMBL" id="CP014841">
    <property type="protein sequence ID" value="AND70815.1"/>
    <property type="molecule type" value="Genomic_DNA"/>
</dbReference>
<dbReference type="PANTHER" id="PTHR38043:SF1">
    <property type="entry name" value="PROTEIN HEMX"/>
    <property type="match status" value="1"/>
</dbReference>
<evidence type="ECO:0000256" key="3">
    <source>
        <dbReference type="SAM" id="Phobius"/>
    </source>
</evidence>
<feature type="transmembrane region" description="Helical" evidence="3">
    <location>
        <begin position="34"/>
        <end position="54"/>
    </location>
</feature>
<dbReference type="RefSeq" id="WP_063673803.1">
    <property type="nucleotide sequence ID" value="NZ_CP014841.1"/>
</dbReference>
<evidence type="ECO:0000313" key="4">
    <source>
        <dbReference type="EMBL" id="AND70815.1"/>
    </source>
</evidence>
<organism evidence="4 5">
    <name type="scientific">Dyella thiooxydans</name>
    <dbReference type="NCBI Taxonomy" id="445710"/>
    <lineage>
        <taxon>Bacteria</taxon>
        <taxon>Pseudomonadati</taxon>
        <taxon>Pseudomonadota</taxon>
        <taxon>Gammaproteobacteria</taxon>
        <taxon>Lysobacterales</taxon>
        <taxon>Rhodanobacteraceae</taxon>
        <taxon>Dyella</taxon>
    </lineage>
</organism>
<keyword evidence="3" id="KW-1133">Transmembrane helix</keyword>
<sequence>MNNDAAPNETAKVAPASSRPVAPRPSEPKGGGSALALALLLALLAIAGTAYVGWQQWQRARGDAAAAGTVAQLDTRVATLETSLKALDDDRRSLSARLRDADDVNRGLREEVLGQNERLRNLEDAVAKLSEKSLSSHDAMLLDEAESLLRMGKERYELFHDAAGAAAAYGLADQALSGVDDSAFYGLRQSVAAEREALDRAAASHDSAALARLQQLRGQIGGLPLRPLDAPASSSSSGAWARIGQALSSVVRIGRDNGAPMAVADARLSRELVALDLAQAEAALLAHDGTAYRAALQRADTGLAGQFDAADATVKAARDTLAGLIKDAAPGTPVELGEALTELRNLRAVHALKPSAGATPVKPAANGARP</sequence>
<dbReference type="AlphaFoldDB" id="A0A161JXN2"/>
<dbReference type="InterPro" id="IPR007470">
    <property type="entry name" value="HemX"/>
</dbReference>
<evidence type="ECO:0008006" key="6">
    <source>
        <dbReference type="Google" id="ProtNLM"/>
    </source>
</evidence>
<reference evidence="4 5" key="1">
    <citation type="submission" date="2016-02" db="EMBL/GenBank/DDBJ databases">
        <title>Complete genome sequencing and analysis of ATSB10, Dyella thiooxydans isolated from rhizosphere soil of sunflower (Helianthus annuus L.).</title>
        <authorList>
            <person name="Lee Y."/>
            <person name="Hwangbo K."/>
            <person name="Chung H."/>
            <person name="Yoo J."/>
            <person name="Kim K.Y."/>
            <person name="Sa T.M."/>
            <person name="Um Y."/>
            <person name="Madhaiyan M."/>
        </authorList>
    </citation>
    <scope>NUCLEOTIDE SEQUENCE [LARGE SCALE GENOMIC DNA]</scope>
    <source>
        <strain evidence="4 5">ATSB10</strain>
    </source>
</reference>
<dbReference type="PANTHER" id="PTHR38043">
    <property type="entry name" value="PROTEIN HEMX"/>
    <property type="match status" value="1"/>
</dbReference>
<feature type="coiled-coil region" evidence="1">
    <location>
        <begin position="70"/>
        <end position="132"/>
    </location>
</feature>
<keyword evidence="1" id="KW-0175">Coiled coil</keyword>
<dbReference type="OrthoDB" id="5944509at2"/>
<name>A0A161JXN2_9GAMM</name>
<gene>
    <name evidence="4" type="ORF">ATSB10_33610</name>
</gene>
<keyword evidence="3" id="KW-0472">Membrane</keyword>
<dbReference type="KEGG" id="dtx:ATSB10_33610"/>
<proteinExistence type="predicted"/>
<evidence type="ECO:0000256" key="2">
    <source>
        <dbReference type="SAM" id="MobiDB-lite"/>
    </source>
</evidence>